<keyword evidence="3" id="KW-1185">Reference proteome</keyword>
<proteinExistence type="predicted"/>
<feature type="transmembrane region" description="Helical" evidence="1">
    <location>
        <begin position="12"/>
        <end position="29"/>
    </location>
</feature>
<keyword evidence="1" id="KW-0472">Membrane</keyword>
<sequence>MSVLLQRFSSRRSFAVSLAATGSGIGGLAYNPGVGHIIQMLGFRETYRMLSYCNLVADLVSALLLKDRKQSQSRRVPRTFDYRSISQIDSLLLGFWGITTEIGYITYDTCFLTMPHPSALLHNGARSVAGASLSLGLIIGRPIIPVKTYALLLAFAILVGTVYGTFWGPMTPSDDGGGRSQSSTIHICANLPYARHSNHHCRAHSS</sequence>
<dbReference type="SUPFAM" id="SSF103473">
    <property type="entry name" value="MFS general substrate transporter"/>
    <property type="match status" value="1"/>
</dbReference>
<reference evidence="2 3" key="1">
    <citation type="submission" date="2019-04" db="EMBL/GenBank/DDBJ databases">
        <title>Aspergillus burnettii sp. nov., novel species from soil in southeast Queensland.</title>
        <authorList>
            <person name="Gilchrist C.L.M."/>
            <person name="Pitt J.I."/>
            <person name="Lange L."/>
            <person name="Lacey H.J."/>
            <person name="Vuong D."/>
            <person name="Midgley D.J."/>
            <person name="Greenfield P."/>
            <person name="Bradbury M."/>
            <person name="Lacey E."/>
            <person name="Busk P.K."/>
            <person name="Pilgaard B."/>
            <person name="Chooi Y.H."/>
            <person name="Piggott A.M."/>
        </authorList>
    </citation>
    <scope>NUCLEOTIDE SEQUENCE [LARGE SCALE GENOMIC DNA]</scope>
    <source>
        <strain evidence="2 3">FRR 5400</strain>
    </source>
</reference>
<feature type="transmembrane region" description="Helical" evidence="1">
    <location>
        <begin position="151"/>
        <end position="170"/>
    </location>
</feature>
<evidence type="ECO:0000313" key="2">
    <source>
        <dbReference type="EMBL" id="KAF5863500.1"/>
    </source>
</evidence>
<dbReference type="EMBL" id="SPNV01000050">
    <property type="protein sequence ID" value="KAF5863500.1"/>
    <property type="molecule type" value="Genomic_DNA"/>
</dbReference>
<dbReference type="InterPro" id="IPR036259">
    <property type="entry name" value="MFS_trans_sf"/>
</dbReference>
<organism evidence="2 3">
    <name type="scientific">Petromyces alliaceus</name>
    <name type="common">Aspergillus alliaceus</name>
    <dbReference type="NCBI Taxonomy" id="209559"/>
    <lineage>
        <taxon>Eukaryota</taxon>
        <taxon>Fungi</taxon>
        <taxon>Dikarya</taxon>
        <taxon>Ascomycota</taxon>
        <taxon>Pezizomycotina</taxon>
        <taxon>Eurotiomycetes</taxon>
        <taxon>Eurotiomycetidae</taxon>
        <taxon>Eurotiales</taxon>
        <taxon>Aspergillaceae</taxon>
        <taxon>Aspergillus</taxon>
        <taxon>Aspergillus subgen. Circumdati</taxon>
    </lineage>
</organism>
<name>A0A8H6AAI5_PETAA</name>
<dbReference type="Proteomes" id="UP000541154">
    <property type="component" value="Unassembled WGS sequence"/>
</dbReference>
<dbReference type="Gene3D" id="1.20.1250.20">
    <property type="entry name" value="MFS general substrate transporter like domains"/>
    <property type="match status" value="1"/>
</dbReference>
<keyword evidence="1" id="KW-1133">Transmembrane helix</keyword>
<protein>
    <submittedName>
        <fullName evidence="2">Uncharacterized protein</fullName>
    </submittedName>
</protein>
<keyword evidence="1" id="KW-0812">Transmembrane</keyword>
<feature type="transmembrane region" description="Helical" evidence="1">
    <location>
        <begin position="49"/>
        <end position="65"/>
    </location>
</feature>
<evidence type="ECO:0000256" key="1">
    <source>
        <dbReference type="SAM" id="Phobius"/>
    </source>
</evidence>
<accession>A0A8H6AAI5</accession>
<evidence type="ECO:0000313" key="3">
    <source>
        <dbReference type="Proteomes" id="UP000541154"/>
    </source>
</evidence>
<comment type="caution">
    <text evidence="2">The sequence shown here is derived from an EMBL/GenBank/DDBJ whole genome shotgun (WGS) entry which is preliminary data.</text>
</comment>
<dbReference type="AlphaFoldDB" id="A0A8H6AAI5"/>
<gene>
    <name evidence="2" type="ORF">ETB97_010001</name>
</gene>